<dbReference type="Gene3D" id="2.30.30.140">
    <property type="match status" value="1"/>
</dbReference>
<feature type="region of interest" description="Disordered" evidence="2">
    <location>
        <begin position="1142"/>
        <end position="1195"/>
    </location>
</feature>
<feature type="domain" description="CID" evidence="4">
    <location>
        <begin position="863"/>
        <end position="1002"/>
    </location>
</feature>
<accession>A0A8X9ACQ5</accession>
<dbReference type="Pfam" id="PF04818">
    <property type="entry name" value="CID"/>
    <property type="match status" value="1"/>
</dbReference>
<feature type="region of interest" description="Disordered" evidence="2">
    <location>
        <begin position="809"/>
        <end position="848"/>
    </location>
</feature>
<feature type="compositionally biased region" description="Polar residues" evidence="2">
    <location>
        <begin position="263"/>
        <end position="286"/>
    </location>
</feature>
<feature type="compositionally biased region" description="Polar residues" evidence="2">
    <location>
        <begin position="823"/>
        <end position="847"/>
    </location>
</feature>
<dbReference type="GO" id="GO:0006397">
    <property type="term" value="P:mRNA processing"/>
    <property type="evidence" value="ECO:0007669"/>
    <property type="project" value="UniProtKB-KW"/>
</dbReference>
<protein>
    <submittedName>
        <fullName evidence="5">Uncharacterized protein</fullName>
    </submittedName>
</protein>
<dbReference type="PANTHER" id="PTHR12550:SF49">
    <property type="entry name" value="PROTEIN HUA2-LIKE 2-RELATED"/>
    <property type="match status" value="1"/>
</dbReference>
<dbReference type="SMART" id="SM00582">
    <property type="entry name" value="RPR"/>
    <property type="match status" value="1"/>
</dbReference>
<dbReference type="GO" id="GO:0005634">
    <property type="term" value="C:nucleus"/>
    <property type="evidence" value="ECO:0007669"/>
    <property type="project" value="UniProtKB-ARBA"/>
</dbReference>
<proteinExistence type="predicted"/>
<evidence type="ECO:0000256" key="2">
    <source>
        <dbReference type="SAM" id="MobiDB-lite"/>
    </source>
</evidence>
<dbReference type="Proteomes" id="UP000298416">
    <property type="component" value="Unassembled WGS sequence"/>
</dbReference>
<feature type="compositionally biased region" description="Polar residues" evidence="2">
    <location>
        <begin position="1254"/>
        <end position="1270"/>
    </location>
</feature>
<keyword evidence="1" id="KW-0507">mRNA processing</keyword>
<evidence type="ECO:0000259" key="4">
    <source>
        <dbReference type="PROSITE" id="PS51391"/>
    </source>
</evidence>
<reference evidence="5" key="1">
    <citation type="submission" date="2018-01" db="EMBL/GenBank/DDBJ databases">
        <authorList>
            <person name="Mao J.F."/>
        </authorList>
    </citation>
    <scope>NUCLEOTIDE SEQUENCE</scope>
    <source>
        <strain evidence="5">Huo1</strain>
        <tissue evidence="5">Leaf</tissue>
    </source>
</reference>
<feature type="compositionally biased region" description="Basic and acidic residues" evidence="2">
    <location>
        <begin position="1228"/>
        <end position="1239"/>
    </location>
</feature>
<dbReference type="Gene3D" id="1.25.40.90">
    <property type="match status" value="1"/>
</dbReference>
<evidence type="ECO:0000259" key="3">
    <source>
        <dbReference type="PROSITE" id="PS50812"/>
    </source>
</evidence>
<gene>
    <name evidence="5" type="ORF">SASPL_106647</name>
</gene>
<feature type="region of interest" description="Disordered" evidence="2">
    <location>
        <begin position="1228"/>
        <end position="1282"/>
    </location>
</feature>
<feature type="compositionally biased region" description="Basic and acidic residues" evidence="2">
    <location>
        <begin position="736"/>
        <end position="752"/>
    </location>
</feature>
<evidence type="ECO:0000256" key="1">
    <source>
        <dbReference type="ARBA" id="ARBA00022664"/>
    </source>
</evidence>
<dbReference type="EMBL" id="PNBA02000002">
    <property type="protein sequence ID" value="KAG6434999.1"/>
    <property type="molecule type" value="Genomic_DNA"/>
</dbReference>
<comment type="caution">
    <text evidence="5">The sequence shown here is derived from an EMBL/GenBank/DDBJ whole genome shotgun (WGS) entry which is preliminary data.</text>
</comment>
<dbReference type="Pfam" id="PF00855">
    <property type="entry name" value="PWWP"/>
    <property type="match status" value="1"/>
</dbReference>
<dbReference type="InterPro" id="IPR006569">
    <property type="entry name" value="CID_dom"/>
</dbReference>
<feature type="compositionally biased region" description="Low complexity" evidence="2">
    <location>
        <begin position="1172"/>
        <end position="1181"/>
    </location>
</feature>
<organism evidence="5">
    <name type="scientific">Salvia splendens</name>
    <name type="common">Scarlet sage</name>
    <dbReference type="NCBI Taxonomy" id="180675"/>
    <lineage>
        <taxon>Eukaryota</taxon>
        <taxon>Viridiplantae</taxon>
        <taxon>Streptophyta</taxon>
        <taxon>Embryophyta</taxon>
        <taxon>Tracheophyta</taxon>
        <taxon>Spermatophyta</taxon>
        <taxon>Magnoliopsida</taxon>
        <taxon>eudicotyledons</taxon>
        <taxon>Gunneridae</taxon>
        <taxon>Pentapetalae</taxon>
        <taxon>asterids</taxon>
        <taxon>lamiids</taxon>
        <taxon>Lamiales</taxon>
        <taxon>Lamiaceae</taxon>
        <taxon>Nepetoideae</taxon>
        <taxon>Mentheae</taxon>
        <taxon>Salviinae</taxon>
        <taxon>Salvia</taxon>
        <taxon>Salvia subgen. Calosphace</taxon>
        <taxon>core Calosphace</taxon>
    </lineage>
</organism>
<dbReference type="PROSITE" id="PS50812">
    <property type="entry name" value="PWWP"/>
    <property type="match status" value="1"/>
</dbReference>
<reference evidence="5" key="2">
    <citation type="submission" date="2020-08" db="EMBL/GenBank/DDBJ databases">
        <title>Plant Genome Project.</title>
        <authorList>
            <person name="Zhang R.-G."/>
        </authorList>
    </citation>
    <scope>NUCLEOTIDE SEQUENCE</scope>
    <source>
        <strain evidence="5">Huo1</strain>
        <tissue evidence="5">Leaf</tissue>
    </source>
</reference>
<dbReference type="PROSITE" id="PS51391">
    <property type="entry name" value="CID"/>
    <property type="match status" value="1"/>
</dbReference>
<feature type="region of interest" description="Disordered" evidence="2">
    <location>
        <begin position="466"/>
        <end position="489"/>
    </location>
</feature>
<evidence type="ECO:0000313" key="5">
    <source>
        <dbReference type="EMBL" id="KAG6434999.1"/>
    </source>
</evidence>
<feature type="compositionally biased region" description="Basic and acidic residues" evidence="2">
    <location>
        <begin position="1145"/>
        <end position="1159"/>
    </location>
</feature>
<dbReference type="InterPro" id="IPR000313">
    <property type="entry name" value="PWWP_dom"/>
</dbReference>
<dbReference type="PANTHER" id="PTHR12550">
    <property type="entry name" value="HEPATOMA-DERIVED GROWTH FACTOR-RELATED"/>
    <property type="match status" value="1"/>
</dbReference>
<evidence type="ECO:0000313" key="6">
    <source>
        <dbReference type="Proteomes" id="UP000298416"/>
    </source>
</evidence>
<feature type="domain" description="PWWP" evidence="3">
    <location>
        <begin position="24"/>
        <end position="111"/>
    </location>
</feature>
<feature type="region of interest" description="Disordered" evidence="2">
    <location>
        <begin position="713"/>
        <end position="752"/>
    </location>
</feature>
<dbReference type="SMART" id="SM00293">
    <property type="entry name" value="PWWP"/>
    <property type="match status" value="1"/>
</dbReference>
<feature type="region of interest" description="Disordered" evidence="2">
    <location>
        <begin position="263"/>
        <end position="293"/>
    </location>
</feature>
<dbReference type="InterPro" id="IPR008942">
    <property type="entry name" value="ENTH_VHS"/>
</dbReference>
<sequence>MAPGRRKGANKAAAAAAARREWKVGDLVLAKVKGFPAWPAASPAKPQQPVLSVLLRDLAEALDFFRPSSPGVSEPEQWGYTADSKKVVVHFFGTEQIAFCNHADVEEFTEEKKASLVGRRHGKGTDFVRAVNEIINCFEKLKKQDKVSKTNDTDGTNIANENRDGPLTECVKDDAVVATVKQLSTGTTHDLNSLTEAALAAAAEDALQDEDMQLDEIPSKRVSTEKPISATYLARDQSDVARKSGARRRKFVPVLRSSSRVAANKPQSTLIPSTINTRSSRCSGANASDDRSFRRSKRIVKSTDDSVGEDVGSVAFVSSDSIEESDSGIMTVDSDTLSNNDDSGCKPVGLEQPFTENTEGNSELSNSLDFQSSNIIFKKRRKLNRKRHNNDTVEAAKPDVVASDAGMLRNDCVSLTFSEKTAQKYAKDDGDQHLPLVKRARVRMGILSPPAEEEVTLVIKEEKMSEAPGSLVTESSEHPSLQVDGADKESVGDGPTFSFLSHASLVKPIFSGTRKNYVDGEAALPPSKRLHRALEAMSANVAEDSARSSDCSAAPNIQINAPFLESSELSMGKRAKVELESESTENLRNVDSLVNASEFRIKSEAETPKSDPETKTCGIDSSDPVRYRRSVECVEGADSKRVKLYMLNDLPVEPDAEHHVKQDSVDVSEQSTHLNCNTVGTTMSFADHSKTLCSDLKEVAETSDPDILQMNSDSNYLEGSAGCSPNGDTRVLLDSADGKGDETNKTNHDSKRTEFLEEACSASLGSSVVLSDDTPTKVLNSSHRHSILHSASTSYDHIEDRTVSIAQSTSSLTDGADGAKASPPSSSGCNLGSLDNNNEHYSSSSTDAPLHLEKTKLAGKCTSKGESLSSFQAIIRSLTRTKESIGRATRIAIDCAKLGFATKVVEILASNLERESTLRKKVDLFLLVDSITQCSRGIKGDGGVFPSAIQALLPRLLLAAAPGHSSCENHRQCLKVLRVWQQRKILPESIIHHHIRELDVICGTGSYPLVGSHRPLRNERAFDDPIRELEGVDEYGSNSSIQLPGFCMPHMLRDIDGGTDSDGEGYEAVTPEHNAKNSEGENTPVPAVDKRIHILEDVDGELEMEDVIPCCEGEIASTSNITGADQMIPNHQSDNHYVAPFTPQEPKEMIPNHQSDNHYEAPFTPQEPKDGALTSASLSSSNLPCKSKPYSSRQEYKRDYHANRSNLSFVARVKPTATDAVRHYVRENKDLEGQRHRQMTDSNSVYSYGDRPTSHVSSRASYSNRQTDSLNKGFHLRPPHPAPSNRFSYIHGQRIQARRNTPPSSHSNRYHIRDVDNGNFYKVRGRNKFVPHDNIGERWRPPFPSISGPCYPDDRLPMQYSSPPREPPFPNNRWNFPPRPMNHRHFNRSSFEGPVPVANRGMESIPRWHIYRTFLDMHNNWHFVLSGDQDNISVTAASNWLDMFRSRGSTCLNTVSKEEKEHEISFNCIYAFRG</sequence>
<dbReference type="SUPFAM" id="SSF63748">
    <property type="entry name" value="Tudor/PWWP/MBT"/>
    <property type="match status" value="1"/>
</dbReference>
<name>A0A8X9ACQ5_SALSN</name>
<keyword evidence="6" id="KW-1185">Reference proteome</keyword>